<dbReference type="GO" id="GO:0003677">
    <property type="term" value="F:DNA binding"/>
    <property type="evidence" value="ECO:0007669"/>
    <property type="project" value="UniProtKB-KW"/>
</dbReference>
<evidence type="ECO:0000259" key="4">
    <source>
        <dbReference type="PROSITE" id="PS51898"/>
    </source>
</evidence>
<dbReference type="GO" id="GO:0006310">
    <property type="term" value="P:DNA recombination"/>
    <property type="evidence" value="ECO:0007669"/>
    <property type="project" value="UniProtKB-KW"/>
</dbReference>
<dbReference type="InterPro" id="IPR013762">
    <property type="entry name" value="Integrase-like_cat_sf"/>
</dbReference>
<proteinExistence type="inferred from homology"/>
<evidence type="ECO:0000313" key="5">
    <source>
        <dbReference type="EMBL" id="SFZ89556.1"/>
    </source>
</evidence>
<dbReference type="InterPro" id="IPR010998">
    <property type="entry name" value="Integrase_recombinase_N"/>
</dbReference>
<dbReference type="PANTHER" id="PTHR30349">
    <property type="entry name" value="PHAGE INTEGRASE-RELATED"/>
    <property type="match status" value="1"/>
</dbReference>
<dbReference type="InterPro" id="IPR035386">
    <property type="entry name" value="Arm-DNA-bind_5"/>
</dbReference>
<comment type="similarity">
    <text evidence="1">Belongs to the 'phage' integrase family.</text>
</comment>
<dbReference type="OrthoDB" id="1098628at2"/>
<gene>
    <name evidence="5" type="ORF">SAMN05428642_101393</name>
</gene>
<sequence length="412" mass="48359">MRTSFTFSVLFWIYKKRAKNNQTNIYARITVNGKNANISLKHKVDINSWDAKAQKVRGHNAIAREMNLYLEEVKSQIVQCYRDLKTEKRILSSELIKSRYLGEDKIDYTLIDIFEYHNKNMAHKLKANTVGHYKTTQKHILTYLKEKYKTLNIHLQNLDYEFIIGLESFLRSYQSRSSQGTISNNVAMKHIQRLRKMITLAYNMEWIDRDPFVMFKPKIEKREREFLTEMELQRIESLSCPIDRLMTVKDLFVFGCYTGLSYVDIMKLKKDNILMGIDGSDWIMSERLKTKIPVKIPLLPVVESLIKKYENHPRTLYSGRLMPYLSNQKLNSYLKEIADMSGIKKNLTFHMARHTFATTVTLSNGVPIETVSKLLGHTKIVTTQIYARVIEKKIGEDMQKLKDRFSLNKQVQ</sequence>
<dbReference type="AlphaFoldDB" id="A0A1K2IAW1"/>
<dbReference type="InterPro" id="IPR050090">
    <property type="entry name" value="Tyrosine_recombinase_XerCD"/>
</dbReference>
<dbReference type="Pfam" id="PF17293">
    <property type="entry name" value="Arm-DNA-bind_5"/>
    <property type="match status" value="1"/>
</dbReference>
<accession>A0A1K2IAW1</accession>
<dbReference type="CDD" id="cd01185">
    <property type="entry name" value="INTN1_C_like"/>
    <property type="match status" value="1"/>
</dbReference>
<dbReference type="RefSeq" id="WP_072400074.1">
    <property type="nucleotide sequence ID" value="NZ_FPKV01000001.1"/>
</dbReference>
<keyword evidence="6" id="KW-1185">Reference proteome</keyword>
<dbReference type="InterPro" id="IPR002104">
    <property type="entry name" value="Integrase_catalytic"/>
</dbReference>
<dbReference type="PROSITE" id="PS51898">
    <property type="entry name" value="TYR_RECOMBINASE"/>
    <property type="match status" value="1"/>
</dbReference>
<dbReference type="STRING" id="369401.SAMN05428642_101393"/>
<reference evidence="5 6" key="1">
    <citation type="submission" date="2016-10" db="EMBL/GenBank/DDBJ databases">
        <authorList>
            <person name="de Groot N.N."/>
        </authorList>
    </citation>
    <scope>NUCLEOTIDE SEQUENCE [LARGE SCALE GENOMIC DNA]</scope>
    <source>
        <strain evidence="5 6">DSM 18180</strain>
    </source>
</reference>
<evidence type="ECO:0000256" key="3">
    <source>
        <dbReference type="ARBA" id="ARBA00023172"/>
    </source>
</evidence>
<dbReference type="EMBL" id="FPKV01000001">
    <property type="protein sequence ID" value="SFZ89556.1"/>
    <property type="molecule type" value="Genomic_DNA"/>
</dbReference>
<dbReference type="InterPro" id="IPR025269">
    <property type="entry name" value="SAM-like_dom"/>
</dbReference>
<dbReference type="Gene3D" id="1.10.443.10">
    <property type="entry name" value="Intergrase catalytic core"/>
    <property type="match status" value="1"/>
</dbReference>
<dbReference type="Pfam" id="PF00589">
    <property type="entry name" value="Phage_integrase"/>
    <property type="match status" value="1"/>
</dbReference>
<feature type="domain" description="Tyr recombinase" evidence="4">
    <location>
        <begin position="222"/>
        <end position="403"/>
    </location>
</feature>
<name>A0A1K2IAW1_9FLAO</name>
<dbReference type="Gene3D" id="1.10.150.130">
    <property type="match status" value="1"/>
</dbReference>
<dbReference type="PANTHER" id="PTHR30349:SF64">
    <property type="entry name" value="PROPHAGE INTEGRASE INTD-RELATED"/>
    <property type="match status" value="1"/>
</dbReference>
<dbReference type="Proteomes" id="UP000182544">
    <property type="component" value="Unassembled WGS sequence"/>
</dbReference>
<keyword evidence="3" id="KW-0233">DNA recombination</keyword>
<evidence type="ECO:0000256" key="2">
    <source>
        <dbReference type="ARBA" id="ARBA00023125"/>
    </source>
</evidence>
<dbReference type="GO" id="GO:0015074">
    <property type="term" value="P:DNA integration"/>
    <property type="evidence" value="ECO:0007669"/>
    <property type="project" value="InterPro"/>
</dbReference>
<evidence type="ECO:0000313" key="6">
    <source>
        <dbReference type="Proteomes" id="UP000182544"/>
    </source>
</evidence>
<dbReference type="InterPro" id="IPR011010">
    <property type="entry name" value="DNA_brk_join_enz"/>
</dbReference>
<protein>
    <submittedName>
        <fullName evidence="5">Site-specific recombinase XerD</fullName>
    </submittedName>
</protein>
<dbReference type="SUPFAM" id="SSF56349">
    <property type="entry name" value="DNA breaking-rejoining enzymes"/>
    <property type="match status" value="1"/>
</dbReference>
<evidence type="ECO:0000256" key="1">
    <source>
        <dbReference type="ARBA" id="ARBA00008857"/>
    </source>
</evidence>
<dbReference type="Pfam" id="PF13102">
    <property type="entry name" value="Phage_int_SAM_5"/>
    <property type="match status" value="1"/>
</dbReference>
<keyword evidence="2" id="KW-0238">DNA-binding</keyword>
<organism evidence="5 6">
    <name type="scientific">Flaviramulus basaltis</name>
    <dbReference type="NCBI Taxonomy" id="369401"/>
    <lineage>
        <taxon>Bacteria</taxon>
        <taxon>Pseudomonadati</taxon>
        <taxon>Bacteroidota</taxon>
        <taxon>Flavobacteriia</taxon>
        <taxon>Flavobacteriales</taxon>
        <taxon>Flavobacteriaceae</taxon>
        <taxon>Flaviramulus</taxon>
    </lineage>
</organism>